<accession>A0AAD5WAB1</accession>
<name>A0AAD5WAB1_9POAL</name>
<dbReference type="Proteomes" id="UP001210211">
    <property type="component" value="Unassembled WGS sequence"/>
</dbReference>
<dbReference type="PANTHER" id="PTHR31639:SF56">
    <property type="entry name" value="OS08G0461800 PROTEIN"/>
    <property type="match status" value="1"/>
</dbReference>
<gene>
    <name evidence="2" type="ORF">LUZ61_014240</name>
</gene>
<evidence type="ECO:0000259" key="1">
    <source>
        <dbReference type="PROSITE" id="PS50181"/>
    </source>
</evidence>
<dbReference type="AlphaFoldDB" id="A0AAD5WAB1"/>
<dbReference type="Gene3D" id="1.20.1280.50">
    <property type="match status" value="1"/>
</dbReference>
<organism evidence="2 3">
    <name type="scientific">Rhynchospora tenuis</name>
    <dbReference type="NCBI Taxonomy" id="198213"/>
    <lineage>
        <taxon>Eukaryota</taxon>
        <taxon>Viridiplantae</taxon>
        <taxon>Streptophyta</taxon>
        <taxon>Embryophyta</taxon>
        <taxon>Tracheophyta</taxon>
        <taxon>Spermatophyta</taxon>
        <taxon>Magnoliopsida</taxon>
        <taxon>Liliopsida</taxon>
        <taxon>Poales</taxon>
        <taxon>Cyperaceae</taxon>
        <taxon>Cyperoideae</taxon>
        <taxon>Rhynchosporeae</taxon>
        <taxon>Rhynchospora</taxon>
    </lineage>
</organism>
<dbReference type="EMBL" id="JAMRDG010000002">
    <property type="protein sequence ID" value="KAJ3685076.1"/>
    <property type="molecule type" value="Genomic_DNA"/>
</dbReference>
<proteinExistence type="predicted"/>
<dbReference type="PROSITE" id="PS50181">
    <property type="entry name" value="FBOX"/>
    <property type="match status" value="1"/>
</dbReference>
<dbReference type="SMART" id="SM00256">
    <property type="entry name" value="FBOX"/>
    <property type="match status" value="1"/>
</dbReference>
<dbReference type="SUPFAM" id="SSF81383">
    <property type="entry name" value="F-box domain"/>
    <property type="match status" value="1"/>
</dbReference>
<keyword evidence="3" id="KW-1185">Reference proteome</keyword>
<reference evidence="2 3" key="1">
    <citation type="journal article" date="2022" name="Cell">
        <title>Repeat-based holocentromeres influence genome architecture and karyotype evolution.</title>
        <authorList>
            <person name="Hofstatter P.G."/>
            <person name="Thangavel G."/>
            <person name="Lux T."/>
            <person name="Neumann P."/>
            <person name="Vondrak T."/>
            <person name="Novak P."/>
            <person name="Zhang M."/>
            <person name="Costa L."/>
            <person name="Castellani M."/>
            <person name="Scott A."/>
            <person name="Toegelov H."/>
            <person name="Fuchs J."/>
            <person name="Mata-Sucre Y."/>
            <person name="Dias Y."/>
            <person name="Vanzela A.L.L."/>
            <person name="Huettel B."/>
            <person name="Almeida C.C.S."/>
            <person name="Simkova H."/>
            <person name="Souza G."/>
            <person name="Pedrosa-Harand A."/>
            <person name="Macas J."/>
            <person name="Mayer K.F.X."/>
            <person name="Houben A."/>
            <person name="Marques A."/>
        </authorList>
    </citation>
    <scope>NUCLEOTIDE SEQUENCE [LARGE SCALE GENOMIC DNA]</scope>
    <source>
        <strain evidence="2">RhyTen1mFocal</strain>
    </source>
</reference>
<dbReference type="InterPro" id="IPR036047">
    <property type="entry name" value="F-box-like_dom_sf"/>
</dbReference>
<sequence>MMSGVDRISALPEEIKLSILSRLPITDAVRTSALSQSWRHLWTLLSGFHADLDSERGPIRLPENVDRILSSLRGPIRHFSLRYILAHYEPSRLQHFLDLIFQRDALWNLSVYCFGTLRRTQLPFFLSLKELHLNFVEISLPSGFRGFEQLTSLKLHLVSILQQDIQSLIDGSKKLTSVELLFASFMAPQDSDSEPPRSVTFDCPLLKYLSFHFGGLHVEPKIVSVPCLESADVAAGNGSISFAEDLVWFGEITLKFLADVAHISNLTLNFDVLLCLSRLDVPHTLRVRFQQLRCLKLVVICLTLAKGCSKRFVACLEVCLSLKGWNCRKPTPLWRRETNTLVCREREREREREITISRERDGF</sequence>
<dbReference type="InterPro" id="IPR001810">
    <property type="entry name" value="F-box_dom"/>
</dbReference>
<feature type="domain" description="F-box" evidence="1">
    <location>
        <begin position="5"/>
        <end position="41"/>
    </location>
</feature>
<evidence type="ECO:0000313" key="2">
    <source>
        <dbReference type="EMBL" id="KAJ3685076.1"/>
    </source>
</evidence>
<dbReference type="InterPro" id="IPR053781">
    <property type="entry name" value="F-box_AtFBL13-like"/>
</dbReference>
<protein>
    <recommendedName>
        <fullName evidence="1">F-box domain-containing protein</fullName>
    </recommendedName>
</protein>
<dbReference type="CDD" id="cd22160">
    <property type="entry name" value="F-box_AtFBL13-like"/>
    <property type="match status" value="1"/>
</dbReference>
<dbReference type="Pfam" id="PF00646">
    <property type="entry name" value="F-box"/>
    <property type="match status" value="1"/>
</dbReference>
<evidence type="ECO:0000313" key="3">
    <source>
        <dbReference type="Proteomes" id="UP001210211"/>
    </source>
</evidence>
<dbReference type="PANTHER" id="PTHR31639">
    <property type="entry name" value="F-BOX PROTEIN-LIKE"/>
    <property type="match status" value="1"/>
</dbReference>
<comment type="caution">
    <text evidence="2">The sequence shown here is derived from an EMBL/GenBank/DDBJ whole genome shotgun (WGS) entry which is preliminary data.</text>
</comment>